<gene>
    <name evidence="6" type="ORF">AAW01_05630</name>
</gene>
<dbReference type="EMBL" id="LBHC01000001">
    <property type="protein sequence ID" value="KLE33407.1"/>
    <property type="molecule type" value="Genomic_DNA"/>
</dbReference>
<organism evidence="6 7">
    <name type="scientific">Aurantiacibacter gangjinensis</name>
    <dbReference type="NCBI Taxonomy" id="502682"/>
    <lineage>
        <taxon>Bacteria</taxon>
        <taxon>Pseudomonadati</taxon>
        <taxon>Pseudomonadota</taxon>
        <taxon>Alphaproteobacteria</taxon>
        <taxon>Sphingomonadales</taxon>
        <taxon>Erythrobacteraceae</taxon>
        <taxon>Aurantiacibacter</taxon>
    </lineage>
</organism>
<accession>A0A0G9MRP6</accession>
<proteinExistence type="predicted"/>
<dbReference type="AlphaFoldDB" id="A0A0G9MRP6"/>
<keyword evidence="5" id="KW-0472">Membrane</keyword>
<evidence type="ECO:0000313" key="6">
    <source>
        <dbReference type="EMBL" id="KLE33407.1"/>
    </source>
</evidence>
<dbReference type="Proteomes" id="UP000053070">
    <property type="component" value="Unassembled WGS sequence"/>
</dbReference>
<dbReference type="InterPro" id="IPR052027">
    <property type="entry name" value="PspC"/>
</dbReference>
<comment type="caution">
    <text evidence="6">The sequence shown here is derived from an EMBL/GenBank/DDBJ whole genome shotgun (WGS) entry which is preliminary data.</text>
</comment>
<keyword evidence="3" id="KW-0812">Transmembrane</keyword>
<name>A0A0G9MRP6_9SPHN</name>
<dbReference type="STRING" id="502682.BMF35_a0125"/>
<evidence type="ECO:0000256" key="3">
    <source>
        <dbReference type="ARBA" id="ARBA00022692"/>
    </source>
</evidence>
<dbReference type="GO" id="GO:0005886">
    <property type="term" value="C:plasma membrane"/>
    <property type="evidence" value="ECO:0007669"/>
    <property type="project" value="UniProtKB-SubCell"/>
</dbReference>
<dbReference type="OrthoDB" id="7359894at2"/>
<protein>
    <submittedName>
        <fullName evidence="6">Uncharacterized protein</fullName>
    </submittedName>
</protein>
<evidence type="ECO:0000256" key="4">
    <source>
        <dbReference type="ARBA" id="ARBA00022989"/>
    </source>
</evidence>
<evidence type="ECO:0000256" key="5">
    <source>
        <dbReference type="ARBA" id="ARBA00023136"/>
    </source>
</evidence>
<keyword evidence="7" id="KW-1185">Reference proteome</keyword>
<dbReference type="InterPro" id="IPR007168">
    <property type="entry name" value="Phageshock_PspC_N"/>
</dbReference>
<dbReference type="PANTHER" id="PTHR33885:SF3">
    <property type="entry name" value="PHAGE SHOCK PROTEIN C"/>
    <property type="match status" value="1"/>
</dbReference>
<comment type="subcellular location">
    <subcellularLocation>
        <location evidence="1">Cell membrane</location>
        <topology evidence="1">Single-pass membrane protein</topology>
    </subcellularLocation>
</comment>
<keyword evidence="2" id="KW-1003">Cell membrane</keyword>
<dbReference type="KEGG" id="egn:BMF35_a0125"/>
<sequence>MNNLDRNKSAVRPAGKKSFRLDRANGKIAGVCGGIANYFGMDALIVRLVFVAGFLLGFGTFGLVYLAIWLLAD</sequence>
<evidence type="ECO:0000313" key="7">
    <source>
        <dbReference type="Proteomes" id="UP000053070"/>
    </source>
</evidence>
<dbReference type="PATRIC" id="fig|502682.8.peg.1151"/>
<evidence type="ECO:0000256" key="1">
    <source>
        <dbReference type="ARBA" id="ARBA00004162"/>
    </source>
</evidence>
<dbReference type="RefSeq" id="WP_047006255.1">
    <property type="nucleotide sequence ID" value="NZ_CP018097.1"/>
</dbReference>
<keyword evidence="4" id="KW-1133">Transmembrane helix</keyword>
<reference evidence="6 7" key="1">
    <citation type="submission" date="2015-04" db="EMBL/GenBank/DDBJ databases">
        <title>The draft genome sequence of Erythrobacr gangjinensis K7-2.</title>
        <authorList>
            <person name="Zhuang L."/>
            <person name="Liu Y."/>
            <person name="Shao Z."/>
        </authorList>
    </citation>
    <scope>NUCLEOTIDE SEQUENCE [LARGE SCALE GENOMIC DNA]</scope>
    <source>
        <strain evidence="6 7">K7-2</strain>
    </source>
</reference>
<dbReference type="PANTHER" id="PTHR33885">
    <property type="entry name" value="PHAGE SHOCK PROTEIN C"/>
    <property type="match status" value="1"/>
</dbReference>
<evidence type="ECO:0000256" key="2">
    <source>
        <dbReference type="ARBA" id="ARBA00022475"/>
    </source>
</evidence>
<dbReference type="Pfam" id="PF04024">
    <property type="entry name" value="PspC"/>
    <property type="match status" value="1"/>
</dbReference>